<keyword evidence="4" id="KW-0949">S-adenosyl-L-methionine</keyword>
<dbReference type="Pfam" id="PF05175">
    <property type="entry name" value="MTS"/>
    <property type="match status" value="1"/>
</dbReference>
<keyword evidence="3 8" id="KW-0808">Transferase</keyword>
<dbReference type="InterPro" id="IPR007848">
    <property type="entry name" value="Small_mtfrase_dom"/>
</dbReference>
<dbReference type="GO" id="GO:0032259">
    <property type="term" value="P:methylation"/>
    <property type="evidence" value="ECO:0007669"/>
    <property type="project" value="UniProtKB-KW"/>
</dbReference>
<dbReference type="AlphaFoldDB" id="A0A411EA95"/>
<dbReference type="InterPro" id="IPR002052">
    <property type="entry name" value="DNA_methylase_N6_adenine_CS"/>
</dbReference>
<dbReference type="OrthoDB" id="9800643at2"/>
<dbReference type="PANTHER" id="PTHR18895">
    <property type="entry name" value="HEMK METHYLTRANSFERASE"/>
    <property type="match status" value="1"/>
</dbReference>
<dbReference type="GO" id="GO:0102559">
    <property type="term" value="F:peptide chain release factor N(5)-glutamine methyltransferase activity"/>
    <property type="evidence" value="ECO:0007669"/>
    <property type="project" value="UniProtKB-EC"/>
</dbReference>
<protein>
    <recommendedName>
        <fullName evidence="1">peptide chain release factor N(5)-glutamine methyltransferase</fullName>
        <ecNumber evidence="1">2.1.1.297</ecNumber>
    </recommendedName>
</protein>
<dbReference type="PROSITE" id="PS00092">
    <property type="entry name" value="N6_MTASE"/>
    <property type="match status" value="1"/>
</dbReference>
<dbReference type="Pfam" id="PF17827">
    <property type="entry name" value="PrmC_N"/>
    <property type="match status" value="1"/>
</dbReference>
<dbReference type="NCBIfam" id="TIGR00536">
    <property type="entry name" value="hemK_fam"/>
    <property type="match status" value="1"/>
</dbReference>
<dbReference type="SUPFAM" id="SSF53335">
    <property type="entry name" value="S-adenosyl-L-methionine-dependent methyltransferases"/>
    <property type="match status" value="1"/>
</dbReference>
<evidence type="ECO:0000259" key="6">
    <source>
        <dbReference type="Pfam" id="PF05175"/>
    </source>
</evidence>
<sequence length="285" mass="33166">MLLKEIKHIFHKELDQRYGSDEVDHFFYYFIEHYLELPKFHLALHPEWIITKEEEGVFFRGLSALKQGQPLQYVLGITYFMDLPIKVNKNVLIPRPETEELVRRIIKDYKDFSGPLRILDIGTGSGCIALSLSKYLPDANIKGIDLSPGALKMAKENARLNELDVEWVESDIRIMNLTQDYYDIIVSNPPYVLDMEKSEMEEHVKEAEPPMALFVPDDKPLVFYEYIVREARKALVEGGAIYLEINQRFGKEVSSLLKDHNFESIELSRDLHGRDRYVKAINSKK</sequence>
<dbReference type="InterPro" id="IPR029063">
    <property type="entry name" value="SAM-dependent_MTases_sf"/>
</dbReference>
<evidence type="ECO:0000256" key="3">
    <source>
        <dbReference type="ARBA" id="ARBA00022679"/>
    </source>
</evidence>
<dbReference type="EC" id="2.1.1.297" evidence="1"/>
<dbReference type="NCBIfam" id="TIGR03534">
    <property type="entry name" value="RF_mod_PrmC"/>
    <property type="match status" value="1"/>
</dbReference>
<dbReference type="Proteomes" id="UP000290889">
    <property type="component" value="Chromosome"/>
</dbReference>
<name>A0A411EA95_9FLAO</name>
<dbReference type="Gene3D" id="1.10.8.10">
    <property type="entry name" value="DNA helicase RuvA subunit, C-terminal domain"/>
    <property type="match status" value="1"/>
</dbReference>
<keyword evidence="2 8" id="KW-0489">Methyltransferase</keyword>
<gene>
    <name evidence="8" type="primary">prmC</name>
    <name evidence="8" type="ORF">EQY75_07470</name>
</gene>
<evidence type="ECO:0000256" key="4">
    <source>
        <dbReference type="ARBA" id="ARBA00022691"/>
    </source>
</evidence>
<dbReference type="InterPro" id="IPR019874">
    <property type="entry name" value="RF_methyltr_PrmC"/>
</dbReference>
<evidence type="ECO:0000313" key="9">
    <source>
        <dbReference type="Proteomes" id="UP000290889"/>
    </source>
</evidence>
<dbReference type="KEGG" id="mur:EQY75_07470"/>
<dbReference type="CDD" id="cd02440">
    <property type="entry name" value="AdoMet_MTases"/>
    <property type="match status" value="1"/>
</dbReference>
<dbReference type="GO" id="GO:0003676">
    <property type="term" value="F:nucleic acid binding"/>
    <property type="evidence" value="ECO:0007669"/>
    <property type="project" value="InterPro"/>
</dbReference>
<feature type="domain" description="Methyltransferase small" evidence="6">
    <location>
        <begin position="117"/>
        <end position="197"/>
    </location>
</feature>
<evidence type="ECO:0000256" key="2">
    <source>
        <dbReference type="ARBA" id="ARBA00022603"/>
    </source>
</evidence>
<dbReference type="InterPro" id="IPR040758">
    <property type="entry name" value="PrmC_N"/>
</dbReference>
<keyword evidence="9" id="KW-1185">Reference proteome</keyword>
<organism evidence="8 9">
    <name type="scientific">Muriicola soli</name>
    <dbReference type="NCBI Taxonomy" id="2507538"/>
    <lineage>
        <taxon>Bacteria</taxon>
        <taxon>Pseudomonadati</taxon>
        <taxon>Bacteroidota</taxon>
        <taxon>Flavobacteriia</taxon>
        <taxon>Flavobacteriales</taxon>
        <taxon>Flavobacteriaceae</taxon>
        <taxon>Muriicola</taxon>
    </lineage>
</organism>
<evidence type="ECO:0000313" key="8">
    <source>
        <dbReference type="EMBL" id="QBA64380.1"/>
    </source>
</evidence>
<dbReference type="InterPro" id="IPR050320">
    <property type="entry name" value="N5-glutamine_MTase"/>
</dbReference>
<accession>A0A411EA95</accession>
<evidence type="ECO:0000259" key="7">
    <source>
        <dbReference type="Pfam" id="PF17827"/>
    </source>
</evidence>
<proteinExistence type="predicted"/>
<dbReference type="EMBL" id="CP035544">
    <property type="protein sequence ID" value="QBA64380.1"/>
    <property type="molecule type" value="Genomic_DNA"/>
</dbReference>
<dbReference type="InterPro" id="IPR004556">
    <property type="entry name" value="HemK-like"/>
</dbReference>
<evidence type="ECO:0000256" key="1">
    <source>
        <dbReference type="ARBA" id="ARBA00012771"/>
    </source>
</evidence>
<comment type="catalytic activity">
    <reaction evidence="5">
        <text>L-glutaminyl-[peptide chain release factor] + S-adenosyl-L-methionine = N(5)-methyl-L-glutaminyl-[peptide chain release factor] + S-adenosyl-L-homocysteine + H(+)</text>
        <dbReference type="Rhea" id="RHEA:42896"/>
        <dbReference type="Rhea" id="RHEA-COMP:10271"/>
        <dbReference type="Rhea" id="RHEA-COMP:10272"/>
        <dbReference type="ChEBI" id="CHEBI:15378"/>
        <dbReference type="ChEBI" id="CHEBI:30011"/>
        <dbReference type="ChEBI" id="CHEBI:57856"/>
        <dbReference type="ChEBI" id="CHEBI:59789"/>
        <dbReference type="ChEBI" id="CHEBI:61891"/>
        <dbReference type="EC" id="2.1.1.297"/>
    </reaction>
</comment>
<reference evidence="8 9" key="1">
    <citation type="submission" date="2019-01" db="EMBL/GenBank/DDBJ databases">
        <title>Muriicola soli sp. nov., isolated from soil.</title>
        <authorList>
            <person name="Kang H.J."/>
            <person name="Kim S.B."/>
        </authorList>
    </citation>
    <scope>NUCLEOTIDE SEQUENCE [LARGE SCALE GENOMIC DNA]</scope>
    <source>
        <strain evidence="8 9">MMS17-SY002</strain>
    </source>
</reference>
<evidence type="ECO:0000256" key="5">
    <source>
        <dbReference type="ARBA" id="ARBA00048391"/>
    </source>
</evidence>
<dbReference type="Gene3D" id="3.40.50.150">
    <property type="entry name" value="Vaccinia Virus protein VP39"/>
    <property type="match status" value="1"/>
</dbReference>
<dbReference type="RefSeq" id="WP_129604459.1">
    <property type="nucleotide sequence ID" value="NZ_CP035544.1"/>
</dbReference>
<feature type="domain" description="Release factor glutamine methyltransferase N-terminal" evidence="7">
    <location>
        <begin position="19"/>
        <end position="76"/>
    </location>
</feature>
<dbReference type="PANTHER" id="PTHR18895:SF74">
    <property type="entry name" value="MTRF1L RELEASE FACTOR GLUTAMINE METHYLTRANSFERASE"/>
    <property type="match status" value="1"/>
</dbReference>